<name>A0A846TXH2_9MOLU</name>
<dbReference type="GO" id="GO:0016787">
    <property type="term" value="F:hydrolase activity"/>
    <property type="evidence" value="ECO:0007669"/>
    <property type="project" value="UniProtKB-KW"/>
</dbReference>
<dbReference type="SUPFAM" id="SSF53474">
    <property type="entry name" value="alpha/beta-Hydrolases"/>
    <property type="match status" value="1"/>
</dbReference>
<dbReference type="PANTHER" id="PTHR43358:SF4">
    <property type="entry name" value="ALPHA_BETA HYDROLASE FOLD-1 DOMAIN-CONTAINING PROTEIN"/>
    <property type="match status" value="1"/>
</dbReference>
<keyword evidence="1" id="KW-1133">Transmembrane helix</keyword>
<evidence type="ECO:0000259" key="2">
    <source>
        <dbReference type="Pfam" id="PF00561"/>
    </source>
</evidence>
<dbReference type="Proteomes" id="UP000584587">
    <property type="component" value="Unassembled WGS sequence"/>
</dbReference>
<organism evidence="3 4">
    <name type="scientific">Spiroplasma platyhelix PALS-1</name>
    <dbReference type="NCBI Taxonomy" id="1276218"/>
    <lineage>
        <taxon>Bacteria</taxon>
        <taxon>Bacillati</taxon>
        <taxon>Mycoplasmatota</taxon>
        <taxon>Mollicutes</taxon>
        <taxon>Entomoplasmatales</taxon>
        <taxon>Spiroplasmataceae</taxon>
        <taxon>Spiroplasma</taxon>
    </lineage>
</organism>
<proteinExistence type="predicted"/>
<dbReference type="PANTHER" id="PTHR43358">
    <property type="entry name" value="ALPHA/BETA-HYDROLASE"/>
    <property type="match status" value="1"/>
</dbReference>
<dbReference type="RefSeq" id="WP_168105241.1">
    <property type="nucleotide sequence ID" value="NZ_CP051215.1"/>
</dbReference>
<dbReference type="EMBL" id="JAAVVK010000002">
    <property type="protein sequence ID" value="NKE38771.1"/>
    <property type="molecule type" value="Genomic_DNA"/>
</dbReference>
<keyword evidence="1" id="KW-0472">Membrane</keyword>
<dbReference type="Gene3D" id="3.40.50.1820">
    <property type="entry name" value="alpha/beta hydrolase"/>
    <property type="match status" value="1"/>
</dbReference>
<dbReference type="InterPro" id="IPR029058">
    <property type="entry name" value="AB_hydrolase_fold"/>
</dbReference>
<reference evidence="3 4" key="1">
    <citation type="submission" date="2020-04" db="EMBL/GenBank/DDBJ databases">
        <title>Complete genome sequence of Spiroplasma platyhelix ATCC 51748, an insect isolate.</title>
        <authorList>
            <person name="Green E.A."/>
            <person name="Klassen J.L."/>
        </authorList>
    </citation>
    <scope>NUCLEOTIDE SEQUENCE [LARGE SCALE GENOMIC DNA]</scope>
    <source>
        <strain evidence="3 4">PALS-1</strain>
    </source>
</reference>
<evidence type="ECO:0000313" key="3">
    <source>
        <dbReference type="EMBL" id="NKE38771.1"/>
    </source>
</evidence>
<dbReference type="InterPro" id="IPR052920">
    <property type="entry name" value="DNA-binding_regulatory"/>
</dbReference>
<dbReference type="AlphaFoldDB" id="A0A846TXH2"/>
<keyword evidence="4" id="KW-1185">Reference proteome</keyword>
<comment type="caution">
    <text evidence="3">The sequence shown here is derived from an EMBL/GenBank/DDBJ whole genome shotgun (WGS) entry which is preliminary data.</text>
</comment>
<dbReference type="InterPro" id="IPR000073">
    <property type="entry name" value="AB_hydrolase_1"/>
</dbReference>
<dbReference type="Pfam" id="PF00561">
    <property type="entry name" value="Abhydrolase_1"/>
    <property type="match status" value="1"/>
</dbReference>
<sequence length="378" mass="43759">MLQEKSKNVAPMPAKAPAVKEIRYHFFWVFQILLFLTLPLWILPTLIINLIIGRKLRDALEIIPKAGPVNFPGYEGVDFNTLEFYNRDMEIKHAPKELFISSEEWFSMKPENVAIPTFDEKVLAAFFLVNPKPTNKWIVVVHGWMQNRYSILYLAKHFYKGGFNVLVYDARNHGSNADSSCTFGSKEAKDLFYVVKYVREKYQGQTLEFALIGNSMGASTILQAVTNYDLAAVGVKSAIFDCGYDDYTHMLKILGKTRVHWHWFWFYYGVKFWLNVKDKFSPVEIRPLKKIQNCAKMPMLFIHGTADQTVPLTMTKKVYSEKIKYEVATKSKKPSELLLVPHARHVESALTDYPLYSKTTLKFVSKWFSKDSKKKTKE</sequence>
<accession>A0A846TXH2</accession>
<keyword evidence="1" id="KW-0812">Transmembrane</keyword>
<evidence type="ECO:0000313" key="4">
    <source>
        <dbReference type="Proteomes" id="UP000584587"/>
    </source>
</evidence>
<gene>
    <name evidence="3" type="ORF">HER12_03305</name>
</gene>
<protein>
    <submittedName>
        <fullName evidence="3">Alpha/beta fold hydrolase</fullName>
    </submittedName>
</protein>
<feature type="domain" description="AB hydrolase-1" evidence="2">
    <location>
        <begin position="137"/>
        <end position="250"/>
    </location>
</feature>
<evidence type="ECO:0000256" key="1">
    <source>
        <dbReference type="SAM" id="Phobius"/>
    </source>
</evidence>
<feature type="transmembrane region" description="Helical" evidence="1">
    <location>
        <begin position="26"/>
        <end position="52"/>
    </location>
</feature>
<keyword evidence="3" id="KW-0378">Hydrolase</keyword>